<dbReference type="InterPro" id="IPR015191">
    <property type="entry name" value="SelB_WHD4"/>
</dbReference>
<dbReference type="InterPro" id="IPR036390">
    <property type="entry name" value="WH_DNA-bd_sf"/>
</dbReference>
<dbReference type="GO" id="GO:0005829">
    <property type="term" value="C:cytosol"/>
    <property type="evidence" value="ECO:0007669"/>
    <property type="project" value="TreeGrafter"/>
</dbReference>
<keyword evidence="10" id="KW-0251">Elongation factor</keyword>
<keyword evidence="6" id="KW-0342">GTP-binding</keyword>
<dbReference type="PANTHER" id="PTHR43721:SF22">
    <property type="entry name" value="ELONGATION FACTOR TU, MITOCHONDRIAL"/>
    <property type="match status" value="1"/>
</dbReference>
<dbReference type="Pfam" id="PF25461">
    <property type="entry name" value="Beta-barrel_SelB"/>
    <property type="match status" value="1"/>
</dbReference>
<dbReference type="GO" id="GO:0003723">
    <property type="term" value="F:RNA binding"/>
    <property type="evidence" value="ECO:0007669"/>
    <property type="project" value="InterPro"/>
</dbReference>
<dbReference type="PANTHER" id="PTHR43721">
    <property type="entry name" value="ELONGATION FACTOR TU-RELATED"/>
    <property type="match status" value="1"/>
</dbReference>
<dbReference type="Gene3D" id="3.40.50.300">
    <property type="entry name" value="P-loop containing nucleotide triphosphate hydrolases"/>
    <property type="match status" value="1"/>
</dbReference>
<dbReference type="SUPFAM" id="SSF50465">
    <property type="entry name" value="EF-Tu/eEF-1alpha/eIF2-gamma C-terminal domain"/>
    <property type="match status" value="1"/>
</dbReference>
<organism evidence="10">
    <name type="scientific">Eiseniibacteriota bacterium</name>
    <dbReference type="NCBI Taxonomy" id="2212470"/>
    <lineage>
        <taxon>Bacteria</taxon>
        <taxon>Candidatus Eiseniibacteriota</taxon>
    </lineage>
</organism>
<dbReference type="EMBL" id="DSQF01000020">
    <property type="protein sequence ID" value="HGZ43798.1"/>
    <property type="molecule type" value="Genomic_DNA"/>
</dbReference>
<evidence type="ECO:0000256" key="6">
    <source>
        <dbReference type="ARBA" id="ARBA00023134"/>
    </source>
</evidence>
<evidence type="ECO:0000256" key="8">
    <source>
        <dbReference type="ARBA" id="ARBA00031615"/>
    </source>
</evidence>
<dbReference type="Pfam" id="PF09107">
    <property type="entry name" value="WHD_3rd_SelB"/>
    <property type="match status" value="1"/>
</dbReference>
<dbReference type="SUPFAM" id="SSF52540">
    <property type="entry name" value="P-loop containing nucleoside triphosphate hydrolases"/>
    <property type="match status" value="1"/>
</dbReference>
<evidence type="ECO:0000256" key="4">
    <source>
        <dbReference type="ARBA" id="ARBA00022741"/>
    </source>
</evidence>
<dbReference type="InterPro" id="IPR004161">
    <property type="entry name" value="EFTu-like_2"/>
</dbReference>
<protein>
    <recommendedName>
        <fullName evidence="2">Selenocysteine-specific elongation factor</fullName>
    </recommendedName>
    <alternativeName>
        <fullName evidence="8">SelB translation factor</fullName>
    </alternativeName>
</protein>
<reference evidence="10" key="1">
    <citation type="journal article" date="2020" name="mSystems">
        <title>Genome- and Community-Level Interaction Insights into Carbon Utilization and Element Cycling Functions of Hydrothermarchaeota in Hydrothermal Sediment.</title>
        <authorList>
            <person name="Zhou Z."/>
            <person name="Liu Y."/>
            <person name="Xu W."/>
            <person name="Pan J."/>
            <person name="Luo Z.H."/>
            <person name="Li M."/>
        </authorList>
    </citation>
    <scope>NUCLEOTIDE SEQUENCE [LARGE SCALE GENOMIC DNA]</scope>
    <source>
        <strain evidence="10">SpSt-381</strain>
    </source>
</reference>
<evidence type="ECO:0000256" key="1">
    <source>
        <dbReference type="ARBA" id="ARBA00004496"/>
    </source>
</evidence>
<keyword evidence="3" id="KW-0963">Cytoplasm</keyword>
<dbReference type="GO" id="GO:0005525">
    <property type="term" value="F:GTP binding"/>
    <property type="evidence" value="ECO:0007669"/>
    <property type="project" value="UniProtKB-KW"/>
</dbReference>
<dbReference type="Pfam" id="PF09106">
    <property type="entry name" value="WHD_2nd_SelB"/>
    <property type="match status" value="1"/>
</dbReference>
<dbReference type="InterPro" id="IPR009000">
    <property type="entry name" value="Transl_B-barrel_sf"/>
</dbReference>
<evidence type="ECO:0000256" key="3">
    <source>
        <dbReference type="ARBA" id="ARBA00022490"/>
    </source>
</evidence>
<dbReference type="InterPro" id="IPR050055">
    <property type="entry name" value="EF-Tu_GTPase"/>
</dbReference>
<dbReference type="GO" id="GO:0003924">
    <property type="term" value="F:GTPase activity"/>
    <property type="evidence" value="ECO:0007669"/>
    <property type="project" value="InterPro"/>
</dbReference>
<dbReference type="PRINTS" id="PR00315">
    <property type="entry name" value="ELONGATNFCT"/>
</dbReference>
<dbReference type="Gene3D" id="2.40.30.10">
    <property type="entry name" value="Translation factors"/>
    <property type="match status" value="2"/>
</dbReference>
<dbReference type="InterPro" id="IPR000795">
    <property type="entry name" value="T_Tr_GTP-bd_dom"/>
</dbReference>
<evidence type="ECO:0000313" key="10">
    <source>
        <dbReference type="EMBL" id="HGZ43798.1"/>
    </source>
</evidence>
<evidence type="ECO:0000256" key="5">
    <source>
        <dbReference type="ARBA" id="ARBA00022917"/>
    </source>
</evidence>
<keyword evidence="5" id="KW-0648">Protein biosynthesis</keyword>
<dbReference type="InterPro" id="IPR015190">
    <property type="entry name" value="Elong_fac_SelB-wing-hlx_typ-2"/>
</dbReference>
<comment type="caution">
    <text evidence="10">The sequence shown here is derived from an EMBL/GenBank/DDBJ whole genome shotgun (WGS) entry which is preliminary data.</text>
</comment>
<dbReference type="SUPFAM" id="SSF50447">
    <property type="entry name" value="Translation proteins"/>
    <property type="match status" value="1"/>
</dbReference>
<dbReference type="Pfam" id="PF00009">
    <property type="entry name" value="GTP_EFTU"/>
    <property type="match status" value="1"/>
</dbReference>
<dbReference type="CDD" id="cd04171">
    <property type="entry name" value="SelB"/>
    <property type="match status" value="1"/>
</dbReference>
<dbReference type="AlphaFoldDB" id="A0A832I3I3"/>
<comment type="subcellular location">
    <subcellularLocation>
        <location evidence="1">Cytoplasm</location>
    </subcellularLocation>
</comment>
<name>A0A832I3I3_UNCEI</name>
<gene>
    <name evidence="10" type="primary">selB</name>
    <name evidence="10" type="ORF">ENR23_10305</name>
</gene>
<dbReference type="CDD" id="cd15491">
    <property type="entry name" value="selB_III"/>
    <property type="match status" value="1"/>
</dbReference>
<evidence type="ECO:0000259" key="9">
    <source>
        <dbReference type="PROSITE" id="PS51722"/>
    </source>
</evidence>
<dbReference type="Gene3D" id="1.10.10.10">
    <property type="entry name" value="Winged helix-like DNA-binding domain superfamily/Winged helix DNA-binding domain"/>
    <property type="match status" value="1"/>
</dbReference>
<dbReference type="NCBIfam" id="TIGR00231">
    <property type="entry name" value="small_GTP"/>
    <property type="match status" value="1"/>
</dbReference>
<comment type="function">
    <text evidence="7">Translation factor necessary for the incorporation of selenocysteine into proteins. It probably replaces EF-Tu for the insertion of selenocysteine directed by the UGA codon. SelB binds GTP and GDP.</text>
</comment>
<dbReference type="InterPro" id="IPR004535">
    <property type="entry name" value="Transl_elong_SelB"/>
</dbReference>
<evidence type="ECO:0000256" key="2">
    <source>
        <dbReference type="ARBA" id="ARBA00015953"/>
    </source>
</evidence>
<accession>A0A832I3I3</accession>
<dbReference type="InterPro" id="IPR005225">
    <property type="entry name" value="Small_GTP-bd"/>
</dbReference>
<evidence type="ECO:0000256" key="7">
    <source>
        <dbReference type="ARBA" id="ARBA00025526"/>
    </source>
</evidence>
<keyword evidence="4" id="KW-0547">Nucleotide-binding</keyword>
<dbReference type="SUPFAM" id="SSF46785">
    <property type="entry name" value="Winged helix' DNA-binding domain"/>
    <property type="match status" value="2"/>
</dbReference>
<dbReference type="InterPro" id="IPR027417">
    <property type="entry name" value="P-loop_NTPase"/>
</dbReference>
<dbReference type="NCBIfam" id="TIGR00475">
    <property type="entry name" value="selB"/>
    <property type="match status" value="1"/>
</dbReference>
<dbReference type="Gene3D" id="1.10.10.2770">
    <property type="match status" value="1"/>
</dbReference>
<dbReference type="InterPro" id="IPR057335">
    <property type="entry name" value="Beta-barrel_SelB"/>
</dbReference>
<dbReference type="Pfam" id="PF03144">
    <property type="entry name" value="GTP_EFTU_D2"/>
    <property type="match status" value="1"/>
</dbReference>
<proteinExistence type="predicted"/>
<sequence length="633" mass="67582">MSAAHRLAIVGTAGHIDHGKTALVRRLTGVDTDRLPEEKKRGISIDLGFAPLVTPAGVHVGLVDVPGHERFVKNMLAGVGGVDCVLLVIAADEGVMPQTREHFAIVRLLGVSRGVIALTKCDLAEPAWRAEVAREARALVAGSPLEDAPIVECSAATGEGIEALLALLDRQLEGLPGRGAGEPTRLPVDRVFTVEGFGTVVTGTLWRGTVRAGDTLELLPQGRAVRVRRVQVHGVTVEAAAAGQRTALALHALAREEVARGDWLIAPASLRASERLDVRFELLADVPKPWAQNQRVRFHLGASEIMGRLVLLETDAVPPGGRALAQLRLDRPAVAARGDRFVLRTYSPSRTVGGGSVIEPVAARRHRRSGGLDRLAVHESGSIEARLLERLAGVARPTATAVLAQGVGEPEAAVVASLGALRAAGEVVSPAPGRWMLTAAWDAARAAIEREVRAFAQRFPARFGVMKGELKSGLKGALDPALFDAAFDALVRDGVLEQRGERVRPADAPWAPPAAALAALERLEAELERDGFQTPENPAWQKALGAEAAEAAALGHFLGRLVRVNQDLTYTARQMNALREKLAAHFAARPTMSVAEFKALAGVSRKWAVPLLEHCDRSGWTVRAGDLRRRGQW</sequence>
<dbReference type="InterPro" id="IPR009001">
    <property type="entry name" value="Transl_elong_EF1A/Init_IF2_C"/>
</dbReference>
<feature type="domain" description="Tr-type G" evidence="9">
    <location>
        <begin position="5"/>
        <end position="177"/>
    </location>
</feature>
<dbReference type="PROSITE" id="PS51722">
    <property type="entry name" value="G_TR_2"/>
    <property type="match status" value="1"/>
</dbReference>
<dbReference type="InterPro" id="IPR036388">
    <property type="entry name" value="WH-like_DNA-bd_sf"/>
</dbReference>
<dbReference type="GO" id="GO:0003746">
    <property type="term" value="F:translation elongation factor activity"/>
    <property type="evidence" value="ECO:0007669"/>
    <property type="project" value="UniProtKB-KW"/>
</dbReference>
<dbReference type="GO" id="GO:0001514">
    <property type="term" value="P:selenocysteine incorporation"/>
    <property type="evidence" value="ECO:0007669"/>
    <property type="project" value="InterPro"/>
</dbReference>